<feature type="coiled-coil region" evidence="1">
    <location>
        <begin position="272"/>
        <end position="317"/>
    </location>
</feature>
<accession>A0A812IG87</accession>
<evidence type="ECO:0000256" key="1">
    <source>
        <dbReference type="SAM" id="Coils"/>
    </source>
</evidence>
<dbReference type="EMBL" id="CAJNDS010000236">
    <property type="protein sequence ID" value="CAE7032014.1"/>
    <property type="molecule type" value="Genomic_DNA"/>
</dbReference>
<proteinExistence type="predicted"/>
<organism evidence="3 4">
    <name type="scientific">Symbiodinium natans</name>
    <dbReference type="NCBI Taxonomy" id="878477"/>
    <lineage>
        <taxon>Eukaryota</taxon>
        <taxon>Sar</taxon>
        <taxon>Alveolata</taxon>
        <taxon>Dinophyceae</taxon>
        <taxon>Suessiales</taxon>
        <taxon>Symbiodiniaceae</taxon>
        <taxon>Symbiodinium</taxon>
    </lineage>
</organism>
<reference evidence="3" key="1">
    <citation type="submission" date="2021-02" db="EMBL/GenBank/DDBJ databases">
        <authorList>
            <person name="Dougan E. K."/>
            <person name="Rhodes N."/>
            <person name="Thang M."/>
            <person name="Chan C."/>
        </authorList>
    </citation>
    <scope>NUCLEOTIDE SEQUENCE</scope>
</reference>
<evidence type="ECO:0000256" key="2">
    <source>
        <dbReference type="SAM" id="MobiDB-lite"/>
    </source>
</evidence>
<feature type="region of interest" description="Disordered" evidence="2">
    <location>
        <begin position="1"/>
        <end position="49"/>
    </location>
</feature>
<dbReference type="OrthoDB" id="432265at2759"/>
<protein>
    <submittedName>
        <fullName evidence="3">Uncharacterized protein</fullName>
    </submittedName>
</protein>
<gene>
    <name evidence="3" type="ORF">SNAT2548_LOCUS3854</name>
</gene>
<feature type="compositionally biased region" description="Low complexity" evidence="2">
    <location>
        <begin position="95"/>
        <end position="114"/>
    </location>
</feature>
<evidence type="ECO:0000313" key="4">
    <source>
        <dbReference type="Proteomes" id="UP000604046"/>
    </source>
</evidence>
<keyword evidence="1" id="KW-0175">Coiled coil</keyword>
<evidence type="ECO:0000313" key="3">
    <source>
        <dbReference type="EMBL" id="CAE7032014.1"/>
    </source>
</evidence>
<feature type="region of interest" description="Disordered" evidence="2">
    <location>
        <begin position="95"/>
        <end position="117"/>
    </location>
</feature>
<dbReference type="Proteomes" id="UP000604046">
    <property type="component" value="Unassembled WGS sequence"/>
</dbReference>
<name>A0A812IG87_9DINO</name>
<comment type="caution">
    <text evidence="3">The sequence shown here is derived from an EMBL/GenBank/DDBJ whole genome shotgun (WGS) entry which is preliminary data.</text>
</comment>
<keyword evidence="4" id="KW-1185">Reference proteome</keyword>
<sequence>MPSSNPPDDMQSVHNLGPAGQQVMSPSAQGLALDGEDRGPDYGGEAAATGMDGGGPCGILMNGVAGSRAQRVFSTYGSVVPPDSDVDTARIPGQTAASVSDATTADDTGPGAATNVGHTYTRNADVRIVTAPAATVQEMTTTTTVEQYAALPVAEVTMSSQTNHLGFSPPEELLDGSPRAAGANNGPVWIARLGEFLQRRVTQAGAILERTTRQTPTLSPPASWAQDPGRLFTPEAEQVMQSWNRRAPLLHGPVPPRDIESSSGSLTQEQILQEVQRQVQSAMRDHQEELKRTKGRQEALEEENNRLRGSLRQLLEAGVPVRDTNQLDGGGNLVGPPGDPEHTLATPPGLARGGGAILLDYHDTLKLFRVKLVSNVYVQKSKQGIQRPVVYDSTYLKVILVCIKKGMNVERQDLNRGLLHVILLALDMEGSQGGQEFPRRLYVHRDNTVVKPGLVDLPRLAEASDTSAIDVGDWLHSLMNPMGDLSNSSSSWWHAILTSLEAYYQAYLRASTRDKLSLRPETFACAEVGDSKWSRVDKRAASMILASLPESVRGEVMAARLSGTLQILARVMVLYRPGGAAERQQVLKALESPTIANTPLEAVEALRRWSRWLRRAEDVGLQPPDSSVLLKGLDMMVRKPITESSEISFRIGILRYNLEVDTKPCTATVKELHQALLSEFEQVAFKGRQMLHLWKQAACPERVSYTPQEPSEDNTDGCDIVQDHNYFFIWHLWRTSCFNIGGFPECPSTKYRADVQSLLREANMMLRQMTQMNLKTLTLATVEREAACRTGLLDSGASHAYRIGSEEEFQAATKVQVQLADGKEVELRQTSTGTLLSPNDQTSPIVPLGELIESLDCTLEWTRDGMTIQHPQRGEIRPRMVANCPTVTEGQALELIRDIEEKKNQLVDATRSSAKLLWCWDKEQSWSQHLFDFLDTGSRTAQLRAMEAEDSPFKGLSASVRAALAEEVVLNVDAGAKYVKAMPISRRMRRTLLAAPWTLHLYAGAGNHGDLKSLGPMLEVDIQISKAYDLRKTAGTYRALLWSAAQGLLDGVVGAPPCRGTEDEELVAKQMWLMMVAKAARIKRTGFPVYLAMEGDRLLGELAKNEDGCLPNVAKIFTNYKDAMCLETLTPGVLTNLDMQGWDGCIRR</sequence>
<dbReference type="AlphaFoldDB" id="A0A812IG87"/>
<feature type="region of interest" description="Disordered" evidence="2">
    <location>
        <begin position="325"/>
        <end position="348"/>
    </location>
</feature>